<sequence length="45" mass="5535">MFFLFEKNGNKVFLKTFVFLIMCKYFFNFFSLPIYQEFVNCLITT</sequence>
<protein>
    <submittedName>
        <fullName evidence="2">Uncharacterized protein</fullName>
    </submittedName>
</protein>
<keyword evidence="1" id="KW-1133">Transmembrane helix</keyword>
<accession>A0A173MQA2</accession>
<name>A0A173MQA2_9BACT</name>
<dbReference type="KEGG" id="fln:FLA_5567"/>
<proteinExistence type="predicted"/>
<keyword evidence="1" id="KW-0472">Membrane</keyword>
<keyword evidence="3" id="KW-1185">Reference proteome</keyword>
<dbReference type="AlphaFoldDB" id="A0A173MQA2"/>
<dbReference type="EMBL" id="FTOR01000001">
    <property type="protein sequence ID" value="SIS74540.1"/>
    <property type="molecule type" value="Genomic_DNA"/>
</dbReference>
<feature type="transmembrane region" description="Helical" evidence="1">
    <location>
        <begin position="12"/>
        <end position="35"/>
    </location>
</feature>
<evidence type="ECO:0000256" key="1">
    <source>
        <dbReference type="SAM" id="Phobius"/>
    </source>
</evidence>
<organism evidence="2 3">
    <name type="scientific">Filimonas lacunae</name>
    <dbReference type="NCBI Taxonomy" id="477680"/>
    <lineage>
        <taxon>Bacteria</taxon>
        <taxon>Pseudomonadati</taxon>
        <taxon>Bacteroidota</taxon>
        <taxon>Chitinophagia</taxon>
        <taxon>Chitinophagales</taxon>
        <taxon>Chitinophagaceae</taxon>
        <taxon>Filimonas</taxon>
    </lineage>
</organism>
<evidence type="ECO:0000313" key="3">
    <source>
        <dbReference type="Proteomes" id="UP000186917"/>
    </source>
</evidence>
<keyword evidence="1" id="KW-0812">Transmembrane</keyword>
<evidence type="ECO:0000313" key="2">
    <source>
        <dbReference type="EMBL" id="SIS74540.1"/>
    </source>
</evidence>
<gene>
    <name evidence="2" type="ORF">SAMN05421788_101951</name>
</gene>
<reference evidence="3" key="1">
    <citation type="submission" date="2017-01" db="EMBL/GenBank/DDBJ databases">
        <authorList>
            <person name="Varghese N."/>
            <person name="Submissions S."/>
        </authorList>
    </citation>
    <scope>NUCLEOTIDE SEQUENCE [LARGE SCALE GENOMIC DNA]</scope>
    <source>
        <strain evidence="3">DSM 21054</strain>
    </source>
</reference>
<dbReference type="Proteomes" id="UP000186917">
    <property type="component" value="Unassembled WGS sequence"/>
</dbReference>